<dbReference type="EMBL" id="VUJU01010283">
    <property type="protein sequence ID" value="KAF0714925.1"/>
    <property type="molecule type" value="Genomic_DNA"/>
</dbReference>
<dbReference type="InterPro" id="IPR036397">
    <property type="entry name" value="RNaseH_sf"/>
</dbReference>
<keyword evidence="1" id="KW-0812">Transmembrane</keyword>
<protein>
    <submittedName>
        <fullName evidence="2">Integrase catalytic domain-containing protein</fullName>
    </submittedName>
</protein>
<dbReference type="OrthoDB" id="6772423at2759"/>
<keyword evidence="1" id="KW-1133">Transmembrane helix</keyword>
<keyword evidence="1" id="KW-0472">Membrane</keyword>
<proteinExistence type="predicted"/>
<evidence type="ECO:0000313" key="2">
    <source>
        <dbReference type="EMBL" id="KAF0714925.1"/>
    </source>
</evidence>
<dbReference type="GO" id="GO:0003676">
    <property type="term" value="F:nucleic acid binding"/>
    <property type="evidence" value="ECO:0007669"/>
    <property type="project" value="InterPro"/>
</dbReference>
<accession>A0A6G0VZS4</accession>
<gene>
    <name evidence="2" type="ORF">FWK35_00028608</name>
</gene>
<feature type="transmembrane region" description="Helical" evidence="1">
    <location>
        <begin position="45"/>
        <end position="63"/>
    </location>
</feature>
<sequence length="694" mass="78575">MWHSASRRHCKTPLRDRPYLSSFFLPFFFNRPSGALVYINLMTMLINLLPCCWQLFIVALPFCQFRFDQRRSAQPSFGYDQLRFSRLALRPIFNPALDTTTSCQVRVFTLPALVNEEEVIQRVFLFPYLRVRVIAVHKPIKNSNDGVIFYVISWLREIRIPRYIDCSTGCGYFLCGFSDASEKGYTAIVYLRVTDPSGVTDKFLLDAKTKLAPMKSTTIPRLDLSGAPRTVAGEIQANLGESAVSSGVCAWSDSSIVLSWLYNPNKSIKTFVSNRIFQIQSTVPDCSWKHVRSENNPADCVSRGLSPFELRKCKLYWKGPSFLKSPIDSWSQKIACLGLEKLLETKQISLLIREAPPVCRKKTVEVGFLKQFELDDALKIVVKNFQECYLSSLVSSLQWGSPVQSKALARFCQFLDSNGIVRVGGRLHNSNWSERRKHPMFIPKESHLAVLITLHWHLYVCHARTRLLIALVQQRLIGIRQIAYRMIRQCVICAKTLGDNPQPIMAALPRFRVREAHPFSIVGKIDYAAVHLEPVSALSTEAFLLTLDRFVARRGPKTSIYSDRGTNFVGAARQVRQLVNHPDRIWDVAVNSAKSSLIRAMNSQTWTLEEIKTVLCRVEAALNSRPLVPPSSDPNDLECNTWSLFGWSSSDVYSRTCRHQYAIDTADTPEAPPAVFSVLLAALVSEIFEHPPSS</sequence>
<dbReference type="AlphaFoldDB" id="A0A6G0VZS4"/>
<evidence type="ECO:0000313" key="3">
    <source>
        <dbReference type="Proteomes" id="UP000478052"/>
    </source>
</evidence>
<reference evidence="2 3" key="1">
    <citation type="submission" date="2019-08" db="EMBL/GenBank/DDBJ databases">
        <title>Whole genome of Aphis craccivora.</title>
        <authorList>
            <person name="Voronova N.V."/>
            <person name="Shulinski R.S."/>
            <person name="Bandarenka Y.V."/>
            <person name="Zhorov D.G."/>
            <person name="Warner D."/>
        </authorList>
    </citation>
    <scope>NUCLEOTIDE SEQUENCE [LARGE SCALE GENOMIC DNA]</scope>
    <source>
        <strain evidence="2">180601</strain>
        <tissue evidence="2">Whole Body</tissue>
    </source>
</reference>
<comment type="caution">
    <text evidence="2">The sequence shown here is derived from an EMBL/GenBank/DDBJ whole genome shotgun (WGS) entry which is preliminary data.</text>
</comment>
<organism evidence="2 3">
    <name type="scientific">Aphis craccivora</name>
    <name type="common">Cowpea aphid</name>
    <dbReference type="NCBI Taxonomy" id="307492"/>
    <lineage>
        <taxon>Eukaryota</taxon>
        <taxon>Metazoa</taxon>
        <taxon>Ecdysozoa</taxon>
        <taxon>Arthropoda</taxon>
        <taxon>Hexapoda</taxon>
        <taxon>Insecta</taxon>
        <taxon>Pterygota</taxon>
        <taxon>Neoptera</taxon>
        <taxon>Paraneoptera</taxon>
        <taxon>Hemiptera</taxon>
        <taxon>Sternorrhyncha</taxon>
        <taxon>Aphidomorpha</taxon>
        <taxon>Aphidoidea</taxon>
        <taxon>Aphididae</taxon>
        <taxon>Aphidini</taxon>
        <taxon>Aphis</taxon>
        <taxon>Aphis</taxon>
    </lineage>
</organism>
<dbReference type="Gene3D" id="3.30.420.10">
    <property type="entry name" value="Ribonuclease H-like superfamily/Ribonuclease H"/>
    <property type="match status" value="1"/>
</dbReference>
<feature type="non-terminal residue" evidence="2">
    <location>
        <position position="694"/>
    </location>
</feature>
<evidence type="ECO:0000256" key="1">
    <source>
        <dbReference type="SAM" id="Phobius"/>
    </source>
</evidence>
<name>A0A6G0VZS4_APHCR</name>
<dbReference type="InterPro" id="IPR008042">
    <property type="entry name" value="Retrotrans_Pao"/>
</dbReference>
<keyword evidence="3" id="KW-1185">Reference proteome</keyword>
<dbReference type="Pfam" id="PF05380">
    <property type="entry name" value="Peptidase_A17"/>
    <property type="match status" value="1"/>
</dbReference>
<dbReference type="Proteomes" id="UP000478052">
    <property type="component" value="Unassembled WGS sequence"/>
</dbReference>
<dbReference type="PANTHER" id="PTHR47331">
    <property type="entry name" value="PHD-TYPE DOMAIN-CONTAINING PROTEIN"/>
    <property type="match status" value="1"/>
</dbReference>